<dbReference type="InterPro" id="IPR001455">
    <property type="entry name" value="TusA-like"/>
</dbReference>
<evidence type="ECO:0000259" key="2">
    <source>
        <dbReference type="Pfam" id="PF01206"/>
    </source>
</evidence>
<accession>C6HX17</accession>
<evidence type="ECO:0000313" key="4">
    <source>
        <dbReference type="Proteomes" id="UP000009374"/>
    </source>
</evidence>
<dbReference type="PANTHER" id="PTHR33279">
    <property type="entry name" value="SULFUR CARRIER PROTEIN YEDF-RELATED"/>
    <property type="match status" value="1"/>
</dbReference>
<comment type="similarity">
    <text evidence="1">Belongs to the sulfur carrier protein TusA family.</text>
</comment>
<dbReference type="CDD" id="cd00291">
    <property type="entry name" value="SirA_YedF_YeeD"/>
    <property type="match status" value="1"/>
</dbReference>
<gene>
    <name evidence="3" type="ORF">UBAL3_92050017</name>
</gene>
<dbReference type="Pfam" id="PF01206">
    <property type="entry name" value="TusA"/>
    <property type="match status" value="1"/>
</dbReference>
<feature type="domain" description="UPF0033" evidence="2">
    <location>
        <begin position="17"/>
        <end position="86"/>
    </location>
</feature>
<organism evidence="3 4">
    <name type="scientific">Leptospirillum ferrodiazotrophum</name>
    <dbReference type="NCBI Taxonomy" id="412449"/>
    <lineage>
        <taxon>Bacteria</taxon>
        <taxon>Pseudomonadati</taxon>
        <taxon>Nitrospirota</taxon>
        <taxon>Nitrospiria</taxon>
        <taxon>Nitrospirales</taxon>
        <taxon>Nitrospiraceae</taxon>
        <taxon>Leptospirillum</taxon>
    </lineage>
</organism>
<dbReference type="Gene3D" id="3.30.110.40">
    <property type="entry name" value="TusA-like domain"/>
    <property type="match status" value="1"/>
</dbReference>
<evidence type="ECO:0000256" key="1">
    <source>
        <dbReference type="ARBA" id="ARBA00008984"/>
    </source>
</evidence>
<dbReference type="Proteomes" id="UP000009374">
    <property type="component" value="Unassembled WGS sequence"/>
</dbReference>
<dbReference type="EMBL" id="GG693873">
    <property type="protein sequence ID" value="EES52646.1"/>
    <property type="molecule type" value="Genomic_DNA"/>
</dbReference>
<dbReference type="SUPFAM" id="SSF64307">
    <property type="entry name" value="SirA-like"/>
    <property type="match status" value="1"/>
</dbReference>
<name>C6HX17_9BACT</name>
<evidence type="ECO:0000313" key="3">
    <source>
        <dbReference type="EMBL" id="EES52646.1"/>
    </source>
</evidence>
<protein>
    <submittedName>
        <fullName evidence="3">Probable SirA family protein</fullName>
    </submittedName>
</protein>
<dbReference type="PANTHER" id="PTHR33279:SF19">
    <property type="entry name" value="SSL1707 PROTEIN"/>
    <property type="match status" value="1"/>
</dbReference>
<keyword evidence="4" id="KW-1185">Reference proteome</keyword>
<sequence length="87" mass="9458">MSEINDSKVGDAAPDATIDLRGVKCPFNFVKTKLKLETLESGQTLSVVLDPGEPIANVPRSVQEEGHALLRTTPRPDGLYEILVRKA</sequence>
<dbReference type="AlphaFoldDB" id="C6HX17"/>
<proteinExistence type="inferred from homology"/>
<dbReference type="InterPro" id="IPR036868">
    <property type="entry name" value="TusA-like_sf"/>
</dbReference>
<reference evidence="3 4" key="1">
    <citation type="journal article" date="2009" name="Appl. Environ. Microbiol.">
        <title>Community genomic and proteomic analyses of chemoautotrophic iron-oxidizing "Leptospirillum rubarum" (Group II) and "Leptospirillum ferrodiazotrophum" (Group III) bacteria in acid mine drainage biofilms.</title>
        <authorList>
            <person name="Goltsman D.S."/>
            <person name="Denef V.J."/>
            <person name="Singer S.W."/>
            <person name="VerBerkmoes N.C."/>
            <person name="Lefsrud M."/>
            <person name="Mueller R.S."/>
            <person name="Dick G.J."/>
            <person name="Sun C.L."/>
            <person name="Wheeler K.E."/>
            <person name="Zemla A."/>
            <person name="Baker B.J."/>
            <person name="Hauser L."/>
            <person name="Land M."/>
            <person name="Shah M.B."/>
            <person name="Thelen M.P."/>
            <person name="Hettich R.L."/>
            <person name="Banfield J.F."/>
        </authorList>
    </citation>
    <scope>NUCLEOTIDE SEQUENCE [LARGE SCALE GENOMIC DNA]</scope>
</reference>